<dbReference type="InterPro" id="IPR010667">
    <property type="entry name" value="Phage_T4_Gp19"/>
</dbReference>
<dbReference type="Pfam" id="PF06841">
    <property type="entry name" value="Phage_T4_gp19"/>
    <property type="match status" value="1"/>
</dbReference>
<dbReference type="EMBL" id="UINC01001785">
    <property type="protein sequence ID" value="SUZ88746.1"/>
    <property type="molecule type" value="Genomic_DNA"/>
</dbReference>
<name>A0A381RAF0_9ZZZZ</name>
<evidence type="ECO:0008006" key="2">
    <source>
        <dbReference type="Google" id="ProtNLM"/>
    </source>
</evidence>
<dbReference type="AlphaFoldDB" id="A0A381RAF0"/>
<organism evidence="1">
    <name type="scientific">marine metagenome</name>
    <dbReference type="NCBI Taxonomy" id="408172"/>
    <lineage>
        <taxon>unclassified sequences</taxon>
        <taxon>metagenomes</taxon>
        <taxon>ecological metagenomes</taxon>
    </lineage>
</organism>
<reference evidence="1" key="1">
    <citation type="submission" date="2018-05" db="EMBL/GenBank/DDBJ databases">
        <authorList>
            <person name="Lanie J.A."/>
            <person name="Ng W.-L."/>
            <person name="Kazmierczak K.M."/>
            <person name="Andrzejewski T.M."/>
            <person name="Davidsen T.M."/>
            <person name="Wayne K.J."/>
            <person name="Tettelin H."/>
            <person name="Glass J.I."/>
            <person name="Rusch D."/>
            <person name="Podicherti R."/>
            <person name="Tsui H.-C.T."/>
            <person name="Winkler M.E."/>
        </authorList>
    </citation>
    <scope>NUCLEOTIDE SEQUENCE</scope>
</reference>
<accession>A0A381RAF0</accession>
<dbReference type="GO" id="GO:0005198">
    <property type="term" value="F:structural molecule activity"/>
    <property type="evidence" value="ECO:0007669"/>
    <property type="project" value="InterPro"/>
</dbReference>
<protein>
    <recommendedName>
        <fullName evidence="2">Tail tube protein</fullName>
    </recommendedName>
</protein>
<gene>
    <name evidence="1" type="ORF">METZ01_LOCUS41600</name>
</gene>
<sequence length="191" mass="21085">MASSGFNVNDIKTALVDGGARPTLFEIGGSFEGTNFLLHCRAASLPGTNINVIPVNYRGRAIKLPGVRTYDVWNTTFLNDDGEIRHLLIQWMRQMAGMIDGARSATYGPYNKDVSDYRDLSVSQLTKEGKKTITYKLIQAWPVNISDIALDWGTEGFQEFTVTWRYDYFLETTDDGNAAGEGDIIAAVATA</sequence>
<proteinExistence type="predicted"/>
<evidence type="ECO:0000313" key="1">
    <source>
        <dbReference type="EMBL" id="SUZ88746.1"/>
    </source>
</evidence>